<sequence>MHIAAILRLNPVLTEELEVDEDGRDIDREWIGLELNPFDDQALEQAVLLKEATGAKVTALAAEAEGGERLLKTALARGVDEVLLIEVGEENVQLSSRARAPLFQEALEGLAPDLVLTGVLSTDDIYGELAPQLGALLDWPQVSAVSNVALGDGVATLQQEYSGGISARIEVQLPAVVGLQAATQPPRYVAGSKLRDLLKVEVPTVEPGADFGADLADATELEVPDTSGGAEMLTGDAEAVAARIHEILVERGLV</sequence>
<accession>A0A2T5BNP4</accession>
<dbReference type="SUPFAM" id="SSF52402">
    <property type="entry name" value="Adenine nucleotide alpha hydrolases-like"/>
    <property type="match status" value="1"/>
</dbReference>
<dbReference type="Gene3D" id="3.40.50.620">
    <property type="entry name" value="HUPs"/>
    <property type="match status" value="1"/>
</dbReference>
<dbReference type="AlphaFoldDB" id="A0A2T5BNP4"/>
<proteinExistence type="inferred from homology"/>
<dbReference type="SMART" id="SM00893">
    <property type="entry name" value="ETF"/>
    <property type="match status" value="1"/>
</dbReference>
<keyword evidence="6" id="KW-1185">Reference proteome</keyword>
<protein>
    <submittedName>
        <fullName evidence="5">Electron transfer flavoprotein beta subunit</fullName>
    </submittedName>
</protein>
<dbReference type="PANTHER" id="PTHR21294:SF8">
    <property type="entry name" value="ELECTRON TRANSFER FLAVOPROTEIN SUBUNIT BETA"/>
    <property type="match status" value="1"/>
</dbReference>
<evidence type="ECO:0000256" key="3">
    <source>
        <dbReference type="ARBA" id="ARBA00022982"/>
    </source>
</evidence>
<dbReference type="OrthoDB" id="9804960at2"/>
<dbReference type="GO" id="GO:0009055">
    <property type="term" value="F:electron transfer activity"/>
    <property type="evidence" value="ECO:0007669"/>
    <property type="project" value="InterPro"/>
</dbReference>
<evidence type="ECO:0000313" key="6">
    <source>
        <dbReference type="Proteomes" id="UP000243859"/>
    </source>
</evidence>
<keyword evidence="2" id="KW-0813">Transport</keyword>
<evidence type="ECO:0000313" key="5">
    <source>
        <dbReference type="EMBL" id="PTN00615.1"/>
    </source>
</evidence>
<feature type="domain" description="Electron transfer flavoprotein alpha/beta-subunit N-terminal" evidence="4">
    <location>
        <begin position="23"/>
        <end position="215"/>
    </location>
</feature>
<name>A0A2T5BNP4_9RHOB</name>
<evidence type="ECO:0000256" key="1">
    <source>
        <dbReference type="ARBA" id="ARBA00007557"/>
    </source>
</evidence>
<dbReference type="Pfam" id="PF01012">
    <property type="entry name" value="ETF"/>
    <property type="match status" value="1"/>
</dbReference>
<gene>
    <name evidence="5" type="ORF">C8N32_1288</name>
</gene>
<comment type="caution">
    <text evidence="5">The sequence shown here is derived from an EMBL/GenBank/DDBJ whole genome shotgun (WGS) entry which is preliminary data.</text>
</comment>
<dbReference type="RefSeq" id="WP_107893581.1">
    <property type="nucleotide sequence ID" value="NZ_NHSI01000039.1"/>
</dbReference>
<organism evidence="5 6">
    <name type="scientific">Rhodovulum imhoffii</name>
    <dbReference type="NCBI Taxonomy" id="365340"/>
    <lineage>
        <taxon>Bacteria</taxon>
        <taxon>Pseudomonadati</taxon>
        <taxon>Pseudomonadota</taxon>
        <taxon>Alphaproteobacteria</taxon>
        <taxon>Rhodobacterales</taxon>
        <taxon>Paracoccaceae</taxon>
        <taxon>Rhodovulum</taxon>
    </lineage>
</organism>
<dbReference type="InterPro" id="IPR012255">
    <property type="entry name" value="ETF_b"/>
</dbReference>
<evidence type="ECO:0000259" key="4">
    <source>
        <dbReference type="SMART" id="SM00893"/>
    </source>
</evidence>
<keyword evidence="3" id="KW-0249">Electron transport</keyword>
<dbReference type="EMBL" id="QAAA01000028">
    <property type="protein sequence ID" value="PTN00615.1"/>
    <property type="molecule type" value="Genomic_DNA"/>
</dbReference>
<dbReference type="PANTHER" id="PTHR21294">
    <property type="entry name" value="ELECTRON TRANSFER FLAVOPROTEIN BETA-SUBUNIT"/>
    <property type="match status" value="1"/>
</dbReference>
<dbReference type="InterPro" id="IPR014730">
    <property type="entry name" value="ETF_a/b_N"/>
</dbReference>
<dbReference type="Proteomes" id="UP000243859">
    <property type="component" value="Unassembled WGS sequence"/>
</dbReference>
<reference evidence="5 6" key="1">
    <citation type="submission" date="2018-04" db="EMBL/GenBank/DDBJ databases">
        <title>Genomic Encyclopedia of Archaeal and Bacterial Type Strains, Phase II (KMG-II): from individual species to whole genera.</title>
        <authorList>
            <person name="Goeker M."/>
        </authorList>
    </citation>
    <scope>NUCLEOTIDE SEQUENCE [LARGE SCALE GENOMIC DNA]</scope>
    <source>
        <strain evidence="5 6">DSM 18064</strain>
    </source>
</reference>
<comment type="similarity">
    <text evidence="1">Belongs to the ETF beta-subunit/FixA family.</text>
</comment>
<evidence type="ECO:0000256" key="2">
    <source>
        <dbReference type="ARBA" id="ARBA00022448"/>
    </source>
</evidence>
<dbReference type="InterPro" id="IPR014729">
    <property type="entry name" value="Rossmann-like_a/b/a_fold"/>
</dbReference>